<accession>A0ABN2Q4F2</accession>
<evidence type="ECO:0000259" key="2">
    <source>
        <dbReference type="Pfam" id="PF21725"/>
    </source>
</evidence>
<feature type="compositionally biased region" description="Basic and acidic residues" evidence="1">
    <location>
        <begin position="216"/>
        <end position="229"/>
    </location>
</feature>
<protein>
    <recommendedName>
        <fullName evidence="2">Putative T7SS secretion signal domain-containing protein</fullName>
    </recommendedName>
</protein>
<dbReference type="EMBL" id="BAAANN010000002">
    <property type="protein sequence ID" value="GAA1941613.1"/>
    <property type="molecule type" value="Genomic_DNA"/>
</dbReference>
<feature type="compositionally biased region" description="Basic and acidic residues" evidence="1">
    <location>
        <begin position="198"/>
        <end position="207"/>
    </location>
</feature>
<gene>
    <name evidence="3" type="ORF">GCM10009754_06200</name>
</gene>
<feature type="domain" description="Putative T7SS secretion signal" evidence="2">
    <location>
        <begin position="4"/>
        <end position="168"/>
    </location>
</feature>
<evidence type="ECO:0000256" key="1">
    <source>
        <dbReference type="SAM" id="MobiDB-lite"/>
    </source>
</evidence>
<dbReference type="RefSeq" id="WP_344413111.1">
    <property type="nucleotide sequence ID" value="NZ_BAAANN010000002.1"/>
</dbReference>
<organism evidence="3 4">
    <name type="scientific">Amycolatopsis minnesotensis</name>
    <dbReference type="NCBI Taxonomy" id="337894"/>
    <lineage>
        <taxon>Bacteria</taxon>
        <taxon>Bacillati</taxon>
        <taxon>Actinomycetota</taxon>
        <taxon>Actinomycetes</taxon>
        <taxon>Pseudonocardiales</taxon>
        <taxon>Pseudonocardiaceae</taxon>
        <taxon>Amycolatopsis</taxon>
    </lineage>
</organism>
<name>A0ABN2Q4F2_9PSEU</name>
<dbReference type="InterPro" id="IPR049082">
    <property type="entry name" value="T7SS_signal"/>
</dbReference>
<keyword evidence="4" id="KW-1185">Reference proteome</keyword>
<proteinExistence type="predicted"/>
<evidence type="ECO:0000313" key="4">
    <source>
        <dbReference type="Proteomes" id="UP001501116"/>
    </source>
</evidence>
<reference evidence="3 4" key="1">
    <citation type="journal article" date="2019" name="Int. J. Syst. Evol. Microbiol.">
        <title>The Global Catalogue of Microorganisms (GCM) 10K type strain sequencing project: providing services to taxonomists for standard genome sequencing and annotation.</title>
        <authorList>
            <consortium name="The Broad Institute Genomics Platform"/>
            <consortium name="The Broad Institute Genome Sequencing Center for Infectious Disease"/>
            <person name="Wu L."/>
            <person name="Ma J."/>
        </authorList>
    </citation>
    <scope>NUCLEOTIDE SEQUENCE [LARGE SCALE GENOMIC DNA]</scope>
    <source>
        <strain evidence="3 4">JCM 14545</strain>
    </source>
</reference>
<feature type="region of interest" description="Disordered" evidence="1">
    <location>
        <begin position="198"/>
        <end position="229"/>
    </location>
</feature>
<comment type="caution">
    <text evidence="3">The sequence shown here is derived from an EMBL/GenBank/DDBJ whole genome shotgun (WGS) entry which is preliminary data.</text>
</comment>
<evidence type="ECO:0000313" key="3">
    <source>
        <dbReference type="EMBL" id="GAA1941613.1"/>
    </source>
</evidence>
<dbReference type="Pfam" id="PF21725">
    <property type="entry name" value="T7SS_signal"/>
    <property type="match status" value="1"/>
</dbReference>
<dbReference type="Proteomes" id="UP001501116">
    <property type="component" value="Unassembled WGS sequence"/>
</dbReference>
<sequence>MAAELGGTEDPKALVPGDPVAVVAVADVLGEHAKTFGKIGEDLGLVRIEGWSGKACHAFWEGFSAEKPKWTLARDTLDSGAAALRAHAETLGWAQTNAAEAIRLWKQGEEASRKAVADFKEHQGGGVDAPKDPMLSDPGDALRKQARELLERSRKQLTEVGNATAAALGLPVRSPTWLQRAGQFAKEHKVGQLSVGKDKEFGDKAGVPKENMNKWGHQDPEEPKSTKPDVEVTILSGEAKKGGEWNLVDHQQNIGDTTFAASVDAEAGGKISGTLSAGTDGVKVAGAVSLGVTVTGEATWSSGPVEVGANGKAFVGGEAKGSVTIDKSGAHVGGSAFAGAKVEGEVKGDVAGVGAGLKGEAWAGAGAAANFDAGMKDGKFTLGGDLGVGLGVGGKVGFEFTVDPAKVVDSAGDVADKVGDTAGDAVNEAKKIAHKFNPFD</sequence>